<evidence type="ECO:0000256" key="5">
    <source>
        <dbReference type="SAM" id="Phobius"/>
    </source>
</evidence>
<dbReference type="RefSeq" id="WP_161826118.1">
    <property type="nucleotide sequence ID" value="NZ_WVIC01000030.1"/>
</dbReference>
<dbReference type="Pfam" id="PF06305">
    <property type="entry name" value="LapA_dom"/>
    <property type="match status" value="1"/>
</dbReference>
<evidence type="ECO:0000256" key="1">
    <source>
        <dbReference type="ARBA" id="ARBA00022475"/>
    </source>
</evidence>
<accession>A0A8K2A853</accession>
<evidence type="ECO:0000256" key="4">
    <source>
        <dbReference type="ARBA" id="ARBA00023136"/>
    </source>
</evidence>
<dbReference type="PANTHER" id="PTHR41335:SF1">
    <property type="entry name" value="MEMBRANE PROTEIN"/>
    <property type="match status" value="1"/>
</dbReference>
<organism evidence="7 8">
    <name type="scientific">Petrachloros mirabilis ULC683</name>
    <dbReference type="NCBI Taxonomy" id="2781853"/>
    <lineage>
        <taxon>Bacteria</taxon>
        <taxon>Bacillati</taxon>
        <taxon>Cyanobacteriota</taxon>
        <taxon>Cyanophyceae</taxon>
        <taxon>Synechococcales</taxon>
        <taxon>Petrachlorosaceae</taxon>
        <taxon>Petrachloros</taxon>
        <taxon>Petrachloros mirabilis</taxon>
    </lineage>
</organism>
<dbReference type="InterPro" id="IPR010445">
    <property type="entry name" value="LapA_dom"/>
</dbReference>
<name>A0A8K2A853_9CYAN</name>
<dbReference type="GO" id="GO:0005886">
    <property type="term" value="C:plasma membrane"/>
    <property type="evidence" value="ECO:0007669"/>
    <property type="project" value="InterPro"/>
</dbReference>
<feature type="domain" description="Lipopolysaccharide assembly protein A" evidence="6">
    <location>
        <begin position="21"/>
        <end position="83"/>
    </location>
</feature>
<dbReference type="EMBL" id="WVIC01000030">
    <property type="protein sequence ID" value="NCJ07639.1"/>
    <property type="molecule type" value="Genomic_DNA"/>
</dbReference>
<dbReference type="PANTHER" id="PTHR41335">
    <property type="entry name" value="MEMBRANE PROTEIN-RELATED"/>
    <property type="match status" value="1"/>
</dbReference>
<dbReference type="AlphaFoldDB" id="A0A8K2A853"/>
<feature type="transmembrane region" description="Helical" evidence="5">
    <location>
        <begin position="39"/>
        <end position="63"/>
    </location>
</feature>
<keyword evidence="3 5" id="KW-1133">Transmembrane helix</keyword>
<evidence type="ECO:0000256" key="2">
    <source>
        <dbReference type="ARBA" id="ARBA00022692"/>
    </source>
</evidence>
<keyword evidence="1" id="KW-1003">Cell membrane</keyword>
<dbReference type="Proteomes" id="UP000607397">
    <property type="component" value="Unassembled WGS sequence"/>
</dbReference>
<sequence length="117" mass="13111">MRLFLILAIAIAALAILFALQNADLATIRLGVWVFDSPLALVLLVTLAIGFLLGLMVSVPALVRRGWQLSNCKRTIQVFEAELTERDQLLADHQKRIEFLEYSLQPASESQDDFRAD</sequence>
<evidence type="ECO:0000313" key="7">
    <source>
        <dbReference type="EMBL" id="NCJ07639.1"/>
    </source>
</evidence>
<keyword evidence="2 5" id="KW-0812">Transmembrane</keyword>
<evidence type="ECO:0000256" key="3">
    <source>
        <dbReference type="ARBA" id="ARBA00022989"/>
    </source>
</evidence>
<reference evidence="7" key="1">
    <citation type="submission" date="2019-12" db="EMBL/GenBank/DDBJ databases">
        <title>High-Quality draft genome sequences of three cyanobacteria isolated from the limestone walls of the Old Cathedral of Coimbra.</title>
        <authorList>
            <person name="Tiago I."/>
            <person name="Soares F."/>
            <person name="Portugal A."/>
        </authorList>
    </citation>
    <scope>NUCLEOTIDE SEQUENCE [LARGE SCALE GENOMIC DNA]</scope>
    <source>
        <strain evidence="7">C</strain>
    </source>
</reference>
<keyword evidence="4 5" id="KW-0472">Membrane</keyword>
<gene>
    <name evidence="7" type="ORF">GS597_14200</name>
</gene>
<protein>
    <submittedName>
        <fullName evidence="7">DUF1049 domain-containing protein</fullName>
    </submittedName>
</protein>
<proteinExistence type="predicted"/>
<comment type="caution">
    <text evidence="7">The sequence shown here is derived from an EMBL/GenBank/DDBJ whole genome shotgun (WGS) entry which is preliminary data.</text>
</comment>
<evidence type="ECO:0000313" key="8">
    <source>
        <dbReference type="Proteomes" id="UP000607397"/>
    </source>
</evidence>
<evidence type="ECO:0000259" key="6">
    <source>
        <dbReference type="Pfam" id="PF06305"/>
    </source>
</evidence>
<keyword evidence="8" id="KW-1185">Reference proteome</keyword>